<dbReference type="PANTHER" id="PTHR11941:SF54">
    <property type="entry name" value="ENOYL-COA HYDRATASE, MITOCHONDRIAL"/>
    <property type="match status" value="1"/>
</dbReference>
<organism evidence="6 7">
    <name type="scientific">Terrabacter terrigena</name>
    <dbReference type="NCBI Taxonomy" id="574718"/>
    <lineage>
        <taxon>Bacteria</taxon>
        <taxon>Bacillati</taxon>
        <taxon>Actinomycetota</taxon>
        <taxon>Actinomycetes</taxon>
        <taxon>Micrococcales</taxon>
        <taxon>Intrasporangiaceae</taxon>
        <taxon>Terrabacter</taxon>
    </lineage>
</organism>
<dbReference type="PANTHER" id="PTHR11941">
    <property type="entry name" value="ENOYL-COA HYDRATASE-RELATED"/>
    <property type="match status" value="1"/>
</dbReference>
<dbReference type="PROSITE" id="PS00166">
    <property type="entry name" value="ENOYL_COA_HYDRATASE"/>
    <property type="match status" value="1"/>
</dbReference>
<name>A0ABW3N4C9_9MICO</name>
<comment type="caution">
    <text evidence="6">The sequence shown here is derived from an EMBL/GenBank/DDBJ whole genome shotgun (WGS) entry which is preliminary data.</text>
</comment>
<evidence type="ECO:0000313" key="6">
    <source>
        <dbReference type="EMBL" id="MFD1056634.1"/>
    </source>
</evidence>
<dbReference type="InterPro" id="IPR029045">
    <property type="entry name" value="ClpP/crotonase-like_dom_sf"/>
</dbReference>
<dbReference type="RefSeq" id="WP_386054742.1">
    <property type="nucleotide sequence ID" value="NZ_JBHTKH010000022.1"/>
</dbReference>
<keyword evidence="2" id="KW-0456">Lyase</keyword>
<gene>
    <name evidence="6" type="ORF">ACFQ2V_20200</name>
</gene>
<dbReference type="EMBL" id="JBHTKH010000022">
    <property type="protein sequence ID" value="MFD1056634.1"/>
    <property type="molecule type" value="Genomic_DNA"/>
</dbReference>
<proteinExistence type="inferred from homology"/>
<sequence>MGTLTMVADHGRVRVVSLAREPQLNAMCTELIDELKAAISAAERDDRIGCIVLRGTGHRAFCAGADLGEILGADHEQARLFINKGHALMDAVSNANLPVIAAVDGWALGGGMELALACHLIIGSTRARFGLPEAKIGCMPGFGGTQRIFDLTSKSFAMRMLLVGEPVHADEAYLHGLLAFEPIAPEDFHARVLEVATAIANGSKTGQERILRAARLAVHPAALEYEAALAAAAISSADGQEGISAFNEKRTPNFHRSSHD</sequence>
<dbReference type="Proteomes" id="UP001597046">
    <property type="component" value="Unassembled WGS sequence"/>
</dbReference>
<dbReference type="InterPro" id="IPR018376">
    <property type="entry name" value="Enoyl-CoA_hyd/isom_CS"/>
</dbReference>
<comment type="catalytic activity">
    <reaction evidence="3">
        <text>a (3S)-3-hydroxyacyl-CoA = a (2E)-enoyl-CoA + H2O</text>
        <dbReference type="Rhea" id="RHEA:16105"/>
        <dbReference type="ChEBI" id="CHEBI:15377"/>
        <dbReference type="ChEBI" id="CHEBI:57318"/>
        <dbReference type="ChEBI" id="CHEBI:58856"/>
        <dbReference type="EC" id="4.2.1.17"/>
    </reaction>
</comment>
<dbReference type="Gene3D" id="1.10.12.10">
    <property type="entry name" value="Lyase 2-enoyl-coa Hydratase, Chain A, domain 2"/>
    <property type="match status" value="1"/>
</dbReference>
<dbReference type="InterPro" id="IPR014748">
    <property type="entry name" value="Enoyl-CoA_hydra_C"/>
</dbReference>
<dbReference type="InterPro" id="IPR001753">
    <property type="entry name" value="Enoyl-CoA_hydra/iso"/>
</dbReference>
<comment type="catalytic activity">
    <reaction evidence="4">
        <text>a 4-saturated-(3S)-3-hydroxyacyl-CoA = a (3E)-enoyl-CoA + H2O</text>
        <dbReference type="Rhea" id="RHEA:20724"/>
        <dbReference type="ChEBI" id="CHEBI:15377"/>
        <dbReference type="ChEBI" id="CHEBI:58521"/>
        <dbReference type="ChEBI" id="CHEBI:137480"/>
        <dbReference type="EC" id="4.2.1.17"/>
    </reaction>
</comment>
<evidence type="ECO:0000256" key="4">
    <source>
        <dbReference type="ARBA" id="ARBA00023717"/>
    </source>
</evidence>
<evidence type="ECO:0000256" key="1">
    <source>
        <dbReference type="ARBA" id="ARBA00005254"/>
    </source>
</evidence>
<dbReference type="SUPFAM" id="SSF52096">
    <property type="entry name" value="ClpP/crotonase"/>
    <property type="match status" value="1"/>
</dbReference>
<evidence type="ECO:0000256" key="2">
    <source>
        <dbReference type="ARBA" id="ARBA00023239"/>
    </source>
</evidence>
<reference evidence="7" key="1">
    <citation type="journal article" date="2019" name="Int. J. Syst. Evol. Microbiol.">
        <title>The Global Catalogue of Microorganisms (GCM) 10K type strain sequencing project: providing services to taxonomists for standard genome sequencing and annotation.</title>
        <authorList>
            <consortium name="The Broad Institute Genomics Platform"/>
            <consortium name="The Broad Institute Genome Sequencing Center for Infectious Disease"/>
            <person name="Wu L."/>
            <person name="Ma J."/>
        </authorList>
    </citation>
    <scope>NUCLEOTIDE SEQUENCE [LARGE SCALE GENOMIC DNA]</scope>
    <source>
        <strain evidence="7">CCUG 57508</strain>
    </source>
</reference>
<dbReference type="CDD" id="cd06558">
    <property type="entry name" value="crotonase-like"/>
    <property type="match status" value="1"/>
</dbReference>
<dbReference type="Pfam" id="PF00378">
    <property type="entry name" value="ECH_1"/>
    <property type="match status" value="1"/>
</dbReference>
<evidence type="ECO:0000256" key="3">
    <source>
        <dbReference type="ARBA" id="ARBA00023709"/>
    </source>
</evidence>
<accession>A0ABW3N4C9</accession>
<dbReference type="Gene3D" id="3.90.226.10">
    <property type="entry name" value="2-enoyl-CoA Hydratase, Chain A, domain 1"/>
    <property type="match status" value="1"/>
</dbReference>
<evidence type="ECO:0000313" key="7">
    <source>
        <dbReference type="Proteomes" id="UP001597046"/>
    </source>
</evidence>
<protein>
    <submittedName>
        <fullName evidence="6">Enoyl-CoA hydratase/isomerase family protein</fullName>
    </submittedName>
</protein>
<keyword evidence="7" id="KW-1185">Reference proteome</keyword>
<comment type="similarity">
    <text evidence="1 5">Belongs to the enoyl-CoA hydratase/isomerase family.</text>
</comment>
<evidence type="ECO:0000256" key="5">
    <source>
        <dbReference type="RuleBase" id="RU003707"/>
    </source>
</evidence>